<dbReference type="EMBL" id="LT549890">
    <property type="protein sequence ID" value="SAI86824.1"/>
    <property type="molecule type" value="Genomic_DNA"/>
</dbReference>
<evidence type="ECO:0000313" key="1">
    <source>
        <dbReference type="EMBL" id="SAI86824.1"/>
    </source>
</evidence>
<organism evidence="1 2">
    <name type="scientific">Saccharolobus solfataricus</name>
    <name type="common">Sulfolobus solfataricus</name>
    <dbReference type="NCBI Taxonomy" id="2287"/>
    <lineage>
        <taxon>Archaea</taxon>
        <taxon>Thermoproteota</taxon>
        <taxon>Thermoprotei</taxon>
        <taxon>Sulfolobales</taxon>
        <taxon>Sulfolobaceae</taxon>
        <taxon>Saccharolobus</taxon>
    </lineage>
</organism>
<proteinExistence type="predicted"/>
<name>A0A157T5V8_SACSO</name>
<gene>
    <name evidence="1" type="ORF">SSOP1_3270</name>
</gene>
<protein>
    <submittedName>
        <fullName evidence="1">Uncharacterized protein</fullName>
    </submittedName>
</protein>
<dbReference type="Proteomes" id="UP000076770">
    <property type="component" value="Chromosome i"/>
</dbReference>
<accession>A0A157T5V8</accession>
<evidence type="ECO:0000313" key="2">
    <source>
        <dbReference type="Proteomes" id="UP000076770"/>
    </source>
</evidence>
<reference evidence="2" key="1">
    <citation type="submission" date="2016-04" db="EMBL/GenBank/DDBJ databases">
        <authorList>
            <person name="Shah S.A."/>
            <person name="Garrett R.A."/>
        </authorList>
    </citation>
    <scope>NUCLEOTIDE SEQUENCE [LARGE SCALE GENOMIC DNA]</scope>
    <source>
        <strain evidence="2">ATCC 35091 / DSM 1616 / JCM 8930 / NBRC 15331 / P1</strain>
    </source>
</reference>
<dbReference type="AlphaFoldDB" id="A0A157T5V8"/>
<dbReference type="PATRIC" id="fig|2287.9.peg.3437"/>
<sequence length="65" mass="7675">MIYTLLLKLLSKFILLVKINFYSFTLCNMKNFLVRKKIFCNISLPNSELLHFLRNNIQALNPSLL</sequence>